<accession>A0A6F9XJK8</accession>
<name>A0A6F9XJK8_9LACO</name>
<sequence length="381" mass="45094">MIVDEKRKIEYFKESFKEYVNIAIMNYIRYEERAIKKAGFDLYVKIDEYVEKHWENVYEDYKKETPVSPMEIIAKIEESKIREDIGILGYNEIIEKKTKEKVIKLLAKKGITEDEIEKQYEDIKSLADLVFIDFLTDDNFIQSVEKYFNVNELSQGEFEKKLFKLTDDEFTSQCGWYYGYDWVEEKIKLKIHDDLDGLYSAYLSFVDAGGYVYRGDGGWHHDDLGYFFRQWVKPNVEKWLEVTNQKERAEMAEVMPTLVKRYLNYLRYNKKPRTFIVNRMNADLDLKKQAEGREVNPDDHVRDINLQGLTAESLGFGLDYWQEAFKSNDVIKFVGTEKITAKSLVATPNKDLDMIILKISNRSEISRNLEKEILKNCKKIK</sequence>
<comment type="caution">
    <text evidence="1">The sequence shown here is derived from an EMBL/GenBank/DDBJ whole genome shotgun (WGS) entry which is preliminary data.</text>
</comment>
<protein>
    <submittedName>
        <fullName evidence="1">Uncharacterized protein</fullName>
    </submittedName>
</protein>
<organism evidence="1">
    <name type="scientific">Ligilactobacillus agilis</name>
    <dbReference type="NCBI Taxonomy" id="1601"/>
    <lineage>
        <taxon>Bacteria</taxon>
        <taxon>Bacillati</taxon>
        <taxon>Bacillota</taxon>
        <taxon>Bacilli</taxon>
        <taxon>Lactobacillales</taxon>
        <taxon>Lactobacillaceae</taxon>
        <taxon>Ligilactobacillus</taxon>
    </lineage>
</organism>
<evidence type="ECO:0000313" key="1">
    <source>
        <dbReference type="EMBL" id="GET05442.1"/>
    </source>
</evidence>
<reference evidence="1" key="1">
    <citation type="submission" date="2019-10" db="EMBL/GenBank/DDBJ databases">
        <title>Lactobacillus agilis SY212 Whole Genome Sequencing Project.</title>
        <authorList>
            <person name="Suzuki S."/>
            <person name="Endo A."/>
            <person name="Maeno S."/>
            <person name="Shiwa Y."/>
            <person name="Matsutani M."/>
            <person name="Kajikawa A."/>
        </authorList>
    </citation>
    <scope>NUCLEOTIDE SEQUENCE</scope>
    <source>
        <strain evidence="1">SY212</strain>
    </source>
</reference>
<dbReference type="EMBL" id="BLAM01000055">
    <property type="protein sequence ID" value="GET05442.1"/>
    <property type="molecule type" value="Genomic_DNA"/>
</dbReference>
<dbReference type="Proteomes" id="UP000494265">
    <property type="component" value="Unassembled WGS sequence"/>
</dbReference>
<dbReference type="AlphaFoldDB" id="A0A6F9XJK8"/>
<gene>
    <name evidence="1" type="ORF">SY212_04720</name>
</gene>
<dbReference type="RefSeq" id="WP_172584287.1">
    <property type="nucleotide sequence ID" value="NZ_BLAM01000055.1"/>
</dbReference>
<proteinExistence type="predicted"/>